<protein>
    <submittedName>
        <fullName evidence="1">Uncharacterized protein</fullName>
    </submittedName>
</protein>
<sequence>MNEFEDYDAHLRLIRAAALAHRYGNGDMALELIPALLGHLTYWRSVAHSAAPLTAGRG</sequence>
<keyword evidence="2" id="KW-1185">Reference proteome</keyword>
<name>A0ABS5NDU6_TSUPA</name>
<evidence type="ECO:0000313" key="2">
    <source>
        <dbReference type="Proteomes" id="UP000676853"/>
    </source>
</evidence>
<dbReference type="RefSeq" id="WP_212554153.1">
    <property type="nucleotide sequence ID" value="NZ_JAGXOE010000034.1"/>
</dbReference>
<organism evidence="1 2">
    <name type="scientific">Tsukamurella paurometabola</name>
    <name type="common">Corynebacterium paurometabolum</name>
    <dbReference type="NCBI Taxonomy" id="2061"/>
    <lineage>
        <taxon>Bacteria</taxon>
        <taxon>Bacillati</taxon>
        <taxon>Actinomycetota</taxon>
        <taxon>Actinomycetes</taxon>
        <taxon>Mycobacteriales</taxon>
        <taxon>Tsukamurellaceae</taxon>
        <taxon>Tsukamurella</taxon>
    </lineage>
</organism>
<reference evidence="1 2" key="1">
    <citation type="submission" date="2021-04" db="EMBL/GenBank/DDBJ databases">
        <title>Whole genome sequence analysis of a thiophenic sulfur metabolizing bacteria.</title>
        <authorList>
            <person name="Akhtar N."/>
            <person name="Akram J."/>
            <person name="Aslam A."/>
        </authorList>
    </citation>
    <scope>NUCLEOTIDE SEQUENCE [LARGE SCALE GENOMIC DNA]</scope>
    <source>
        <strain evidence="1 2">3OW</strain>
    </source>
</reference>
<gene>
    <name evidence="1" type="ORF">KFZ73_14455</name>
</gene>
<evidence type="ECO:0000313" key="1">
    <source>
        <dbReference type="EMBL" id="MBS4102435.1"/>
    </source>
</evidence>
<proteinExistence type="predicted"/>
<accession>A0ABS5NDU6</accession>
<dbReference type="Proteomes" id="UP000676853">
    <property type="component" value="Unassembled WGS sequence"/>
</dbReference>
<comment type="caution">
    <text evidence="1">The sequence shown here is derived from an EMBL/GenBank/DDBJ whole genome shotgun (WGS) entry which is preliminary data.</text>
</comment>
<dbReference type="EMBL" id="JAGXOE010000034">
    <property type="protein sequence ID" value="MBS4102435.1"/>
    <property type="molecule type" value="Genomic_DNA"/>
</dbReference>